<reference evidence="6 7" key="1">
    <citation type="journal article" date="2010" name="BMC Genomics">
        <title>Genome sequence of the pattern forming Paenibacillus vortex bacterium reveals potential for thriving in complex environments.</title>
        <authorList>
            <person name="Sirota-Madi A."/>
            <person name="Olender T."/>
            <person name="Helman Y."/>
            <person name="Ingham C."/>
            <person name="Brainis I."/>
            <person name="Roth D."/>
            <person name="Hagi E."/>
            <person name="Brodsky L."/>
            <person name="Leshkowitz D."/>
            <person name="Galatenko V."/>
            <person name="Nikolaev V."/>
            <person name="Mugasimangalam R.C."/>
            <person name="Bransburg-Zabary S."/>
            <person name="Gutnick D.L."/>
            <person name="Lancet D."/>
            <person name="Ben-Jacob E."/>
        </authorList>
    </citation>
    <scope>NUCLEOTIDE SEQUENCE [LARGE SCALE GENOMIC DNA]</scope>
    <source>
        <strain evidence="6 7">V453</strain>
    </source>
</reference>
<comment type="similarity">
    <text evidence="1 5">Belongs to the 5-formyltetrahydrofolate cyclo-ligase family.</text>
</comment>
<dbReference type="NCBIfam" id="TIGR02727">
    <property type="entry name" value="MTHFS_bact"/>
    <property type="match status" value="1"/>
</dbReference>
<dbReference type="Proteomes" id="UP000003094">
    <property type="component" value="Unassembled WGS sequence"/>
</dbReference>
<keyword evidence="6" id="KW-0436">Ligase</keyword>
<evidence type="ECO:0000313" key="7">
    <source>
        <dbReference type="Proteomes" id="UP000003094"/>
    </source>
</evidence>
<evidence type="ECO:0000256" key="1">
    <source>
        <dbReference type="ARBA" id="ARBA00010638"/>
    </source>
</evidence>
<dbReference type="PANTHER" id="PTHR23407:SF1">
    <property type="entry name" value="5-FORMYLTETRAHYDROFOLATE CYCLO-LIGASE"/>
    <property type="match status" value="1"/>
</dbReference>
<dbReference type="InterPro" id="IPR002698">
    <property type="entry name" value="FTHF_cligase"/>
</dbReference>
<evidence type="ECO:0000313" key="6">
    <source>
        <dbReference type="EMBL" id="EFU38595.1"/>
    </source>
</evidence>
<dbReference type="EMBL" id="ADHJ01000049">
    <property type="protein sequence ID" value="EFU38595.1"/>
    <property type="molecule type" value="Genomic_DNA"/>
</dbReference>
<keyword evidence="5" id="KW-0479">Metal-binding</keyword>
<comment type="caution">
    <text evidence="6">The sequence shown here is derived from an EMBL/GenBank/DDBJ whole genome shotgun (WGS) entry which is preliminary data.</text>
</comment>
<dbReference type="GO" id="GO:0030272">
    <property type="term" value="F:5-formyltetrahydrofolate cyclo-ligase activity"/>
    <property type="evidence" value="ECO:0007669"/>
    <property type="project" value="UniProtKB-EC"/>
</dbReference>
<dbReference type="Pfam" id="PF01812">
    <property type="entry name" value="5-FTHF_cyc-lig"/>
    <property type="match status" value="1"/>
</dbReference>
<sequence>MLNPEEEIKRVSAKHALRRSMTLRRDELSDEERTKRSKQACEMASEVMKECHVQSMMIYVPFRSELDSRPLVEWAWEHGLQVIVPRSLPQDRSMELYELQKWDELIPGAYGIQEPDPQRSKMFMNDVPDIIWVPGLAFDRNGGRLGYGGGYYDRLADRLCHEVHDAARLKEPLWVGIGYEVQVLEHVPMEEHDRVLDGLVTDLGYSGKAGPGLRRDNEWN</sequence>
<evidence type="ECO:0000256" key="3">
    <source>
        <dbReference type="ARBA" id="ARBA00022840"/>
    </source>
</evidence>
<comment type="catalytic activity">
    <reaction evidence="5">
        <text>(6S)-5-formyl-5,6,7,8-tetrahydrofolate + ATP = (6R)-5,10-methenyltetrahydrofolate + ADP + phosphate</text>
        <dbReference type="Rhea" id="RHEA:10488"/>
        <dbReference type="ChEBI" id="CHEBI:30616"/>
        <dbReference type="ChEBI" id="CHEBI:43474"/>
        <dbReference type="ChEBI" id="CHEBI:57455"/>
        <dbReference type="ChEBI" id="CHEBI:57457"/>
        <dbReference type="ChEBI" id="CHEBI:456216"/>
        <dbReference type="EC" id="6.3.3.2"/>
    </reaction>
</comment>
<feature type="binding site" evidence="4">
    <location>
        <begin position="144"/>
        <end position="152"/>
    </location>
    <ligand>
        <name>ATP</name>
        <dbReference type="ChEBI" id="CHEBI:30616"/>
    </ligand>
</feature>
<dbReference type="GO" id="GO:0009396">
    <property type="term" value="P:folic acid-containing compound biosynthetic process"/>
    <property type="evidence" value="ECO:0007669"/>
    <property type="project" value="TreeGrafter"/>
</dbReference>
<dbReference type="GO" id="GO:0046872">
    <property type="term" value="F:metal ion binding"/>
    <property type="evidence" value="ECO:0007669"/>
    <property type="project" value="UniProtKB-KW"/>
</dbReference>
<dbReference type="AlphaFoldDB" id="A0A2R9SMM2"/>
<accession>A0A2R9SMM2</accession>
<dbReference type="PIRSF" id="PIRSF006806">
    <property type="entry name" value="FTHF_cligase"/>
    <property type="match status" value="1"/>
</dbReference>
<keyword evidence="2 4" id="KW-0547">Nucleotide-binding</keyword>
<evidence type="ECO:0000256" key="4">
    <source>
        <dbReference type="PIRSR" id="PIRSR006806-1"/>
    </source>
</evidence>
<name>A0A2R9SMM2_9BACL</name>
<keyword evidence="5" id="KW-0460">Magnesium</keyword>
<gene>
    <name evidence="6" type="ORF">PVOR_28719</name>
</gene>
<feature type="binding site" evidence="4">
    <location>
        <begin position="14"/>
        <end position="18"/>
    </location>
    <ligand>
        <name>ATP</name>
        <dbReference type="ChEBI" id="CHEBI:30616"/>
    </ligand>
</feature>
<dbReference type="GO" id="GO:0035999">
    <property type="term" value="P:tetrahydrofolate interconversion"/>
    <property type="evidence" value="ECO:0007669"/>
    <property type="project" value="TreeGrafter"/>
</dbReference>
<evidence type="ECO:0000256" key="2">
    <source>
        <dbReference type="ARBA" id="ARBA00022741"/>
    </source>
</evidence>
<dbReference type="EC" id="6.3.3.2" evidence="5"/>
<dbReference type="SUPFAM" id="SSF100950">
    <property type="entry name" value="NagB/RpiA/CoA transferase-like"/>
    <property type="match status" value="1"/>
</dbReference>
<evidence type="ECO:0000256" key="5">
    <source>
        <dbReference type="RuleBase" id="RU361279"/>
    </source>
</evidence>
<keyword evidence="3 4" id="KW-0067">ATP-binding</keyword>
<proteinExistence type="inferred from homology"/>
<dbReference type="PANTHER" id="PTHR23407">
    <property type="entry name" value="ATPASE INHIBITOR/5-FORMYLTETRAHYDROFOLATE CYCLO-LIGASE"/>
    <property type="match status" value="1"/>
</dbReference>
<comment type="cofactor">
    <cofactor evidence="5">
        <name>Mg(2+)</name>
        <dbReference type="ChEBI" id="CHEBI:18420"/>
    </cofactor>
</comment>
<feature type="binding site" evidence="4">
    <location>
        <position position="60"/>
    </location>
    <ligand>
        <name>substrate</name>
    </ligand>
</feature>
<organism evidence="6 7">
    <name type="scientific">Paenibacillus vortex V453</name>
    <dbReference type="NCBI Taxonomy" id="715225"/>
    <lineage>
        <taxon>Bacteria</taxon>
        <taxon>Bacillati</taxon>
        <taxon>Bacillota</taxon>
        <taxon>Bacilli</taxon>
        <taxon>Bacillales</taxon>
        <taxon>Paenibacillaceae</taxon>
        <taxon>Paenibacillus</taxon>
    </lineage>
</organism>
<dbReference type="InterPro" id="IPR037171">
    <property type="entry name" value="NagB/RpiA_transferase-like"/>
</dbReference>
<protein>
    <recommendedName>
        <fullName evidence="5">5-formyltetrahydrofolate cyclo-ligase</fullName>
        <ecNumber evidence="5">6.3.3.2</ecNumber>
    </recommendedName>
</protein>
<dbReference type="InterPro" id="IPR024185">
    <property type="entry name" value="FTHF_cligase-like_sf"/>
</dbReference>
<feature type="binding site" evidence="4">
    <location>
        <position position="65"/>
    </location>
    <ligand>
        <name>substrate</name>
    </ligand>
</feature>
<keyword evidence="7" id="KW-1185">Reference proteome</keyword>
<dbReference type="GO" id="GO:0005524">
    <property type="term" value="F:ATP binding"/>
    <property type="evidence" value="ECO:0007669"/>
    <property type="project" value="UniProtKB-KW"/>
</dbReference>
<dbReference type="Gene3D" id="3.40.50.10420">
    <property type="entry name" value="NagB/RpiA/CoA transferase-like"/>
    <property type="match status" value="1"/>
</dbReference>
<dbReference type="KEGG" id="pvo:PVOR_28719"/>